<sequence>MRPRARIVSEPTVSINERDPGYRPSWASARPDASRRNPQPQVRQRSSQLSTTTIPEQQHESVPPSPPPLTKSTSVSTHSHNLKHRASASTAGQIIYSLPPLPQPKRKPEGPAGSHWTSWWTGAGSGIKDEKLESGSAENFVRELRRDLG</sequence>
<evidence type="ECO:0000256" key="1">
    <source>
        <dbReference type="SAM" id="MobiDB-lite"/>
    </source>
</evidence>
<reference evidence="2" key="1">
    <citation type="submission" date="2013-11" db="EMBL/GenBank/DDBJ databases">
        <title>Genome sequence of the fusiform rust pathogen reveals effectors for host alternation and coevolution with pine.</title>
        <authorList>
            <consortium name="DOE Joint Genome Institute"/>
            <person name="Smith K."/>
            <person name="Pendleton A."/>
            <person name="Kubisiak T."/>
            <person name="Anderson C."/>
            <person name="Salamov A."/>
            <person name="Aerts A."/>
            <person name="Riley R."/>
            <person name="Clum A."/>
            <person name="Lindquist E."/>
            <person name="Ence D."/>
            <person name="Campbell M."/>
            <person name="Kronenberg Z."/>
            <person name="Feau N."/>
            <person name="Dhillon B."/>
            <person name="Hamelin R."/>
            <person name="Burleigh J."/>
            <person name="Smith J."/>
            <person name="Yandell M."/>
            <person name="Nelson C."/>
            <person name="Grigoriev I."/>
            <person name="Davis J."/>
        </authorList>
    </citation>
    <scope>NUCLEOTIDE SEQUENCE</scope>
    <source>
        <strain evidence="2">G11</strain>
    </source>
</reference>
<organism evidence="2 3">
    <name type="scientific">Cronartium quercuum f. sp. fusiforme G11</name>
    <dbReference type="NCBI Taxonomy" id="708437"/>
    <lineage>
        <taxon>Eukaryota</taxon>
        <taxon>Fungi</taxon>
        <taxon>Dikarya</taxon>
        <taxon>Basidiomycota</taxon>
        <taxon>Pucciniomycotina</taxon>
        <taxon>Pucciniomycetes</taxon>
        <taxon>Pucciniales</taxon>
        <taxon>Coleosporiaceae</taxon>
        <taxon>Cronartium</taxon>
    </lineage>
</organism>
<name>A0A9P6NUM4_9BASI</name>
<evidence type="ECO:0000313" key="3">
    <source>
        <dbReference type="Proteomes" id="UP000886653"/>
    </source>
</evidence>
<dbReference type="AlphaFoldDB" id="A0A9P6NUM4"/>
<protein>
    <submittedName>
        <fullName evidence="2">Uncharacterized protein</fullName>
    </submittedName>
</protein>
<feature type="region of interest" description="Disordered" evidence="1">
    <location>
        <begin position="1"/>
        <end position="138"/>
    </location>
</feature>
<proteinExistence type="predicted"/>
<comment type="caution">
    <text evidence="2">The sequence shown here is derived from an EMBL/GenBank/DDBJ whole genome shotgun (WGS) entry which is preliminary data.</text>
</comment>
<evidence type="ECO:0000313" key="2">
    <source>
        <dbReference type="EMBL" id="KAG0149851.1"/>
    </source>
</evidence>
<keyword evidence="3" id="KW-1185">Reference proteome</keyword>
<feature type="compositionally biased region" description="Polar residues" evidence="1">
    <location>
        <begin position="36"/>
        <end position="56"/>
    </location>
</feature>
<dbReference type="EMBL" id="MU167224">
    <property type="protein sequence ID" value="KAG0149851.1"/>
    <property type="molecule type" value="Genomic_DNA"/>
</dbReference>
<gene>
    <name evidence="2" type="ORF">CROQUDRAFT_653140</name>
</gene>
<dbReference type="Proteomes" id="UP000886653">
    <property type="component" value="Unassembled WGS sequence"/>
</dbReference>
<accession>A0A9P6NUM4</accession>